<sequence>MDNDLKAMDAVHDENAPGSFKHEAPHADDETWCNVQRISDFPRPLKETKDKAYVISSAVGKGLGMFAMRKIKMGDLIADERPLMIVPLAPLGLSAAPILQGMTKEEVNQAILDHSEEIMRPIFERMLLHEEDQKEFMGLHNSHMHDGSEPTLGVIRTNGYGLGDDLKDETKNVELVSKLSTDESKSSVILLRIRPTLGYEELKDKVGKYTSVYNVLSKINHSCSPNALRKFYMSSFSMQLRAARDIEEGEEIFTAYTDILLLAADRAKDLAPYGIQCTCRACLDCTKSDPIRVAIDPAVKTLARIEEEELQGSPAYHKTLYQLYNAYMSQNDEKKALMYGEKLWVAALAAGEKRYETFRNAELMKKSPQWMMAKMTKGMPLLQIFL</sequence>
<evidence type="ECO:0000259" key="1">
    <source>
        <dbReference type="PROSITE" id="PS50280"/>
    </source>
</evidence>
<dbReference type="Proteomes" id="UP000217790">
    <property type="component" value="Unassembled WGS sequence"/>
</dbReference>
<dbReference type="STRING" id="47427.A0A2H3DNM1"/>
<dbReference type="AlphaFoldDB" id="A0A2H3DNM1"/>
<dbReference type="Gene3D" id="2.170.270.10">
    <property type="entry name" value="SET domain"/>
    <property type="match status" value="1"/>
</dbReference>
<dbReference type="InterPro" id="IPR001214">
    <property type="entry name" value="SET_dom"/>
</dbReference>
<dbReference type="Pfam" id="PF00856">
    <property type="entry name" value="SET"/>
    <property type="match status" value="1"/>
</dbReference>
<protein>
    <submittedName>
        <fullName evidence="2">SET domain-containing protein</fullName>
    </submittedName>
</protein>
<dbReference type="InterPro" id="IPR053185">
    <property type="entry name" value="SET_domain_protein"/>
</dbReference>
<dbReference type="InParanoid" id="A0A2H3DNM1"/>
<evidence type="ECO:0000313" key="2">
    <source>
        <dbReference type="EMBL" id="PBK92458.1"/>
    </source>
</evidence>
<dbReference type="PANTHER" id="PTHR47332">
    <property type="entry name" value="SET DOMAIN-CONTAINING PROTEIN 5"/>
    <property type="match status" value="1"/>
</dbReference>
<keyword evidence="3" id="KW-1185">Reference proteome</keyword>
<reference evidence="3" key="1">
    <citation type="journal article" date="2017" name="Nat. Ecol. Evol.">
        <title>Genome expansion and lineage-specific genetic innovations in the forest pathogenic fungi Armillaria.</title>
        <authorList>
            <person name="Sipos G."/>
            <person name="Prasanna A.N."/>
            <person name="Walter M.C."/>
            <person name="O'Connor E."/>
            <person name="Balint B."/>
            <person name="Krizsan K."/>
            <person name="Kiss B."/>
            <person name="Hess J."/>
            <person name="Varga T."/>
            <person name="Slot J."/>
            <person name="Riley R."/>
            <person name="Boka B."/>
            <person name="Rigling D."/>
            <person name="Barry K."/>
            <person name="Lee J."/>
            <person name="Mihaltcheva S."/>
            <person name="LaButti K."/>
            <person name="Lipzen A."/>
            <person name="Waldron R."/>
            <person name="Moloney N.M."/>
            <person name="Sperisen C."/>
            <person name="Kredics L."/>
            <person name="Vagvoelgyi C."/>
            <person name="Patrignani A."/>
            <person name="Fitzpatrick D."/>
            <person name="Nagy I."/>
            <person name="Doyle S."/>
            <person name="Anderson J.B."/>
            <person name="Grigoriev I.V."/>
            <person name="Gueldener U."/>
            <person name="Muensterkoetter M."/>
            <person name="Nagy L.G."/>
        </authorList>
    </citation>
    <scope>NUCLEOTIDE SEQUENCE [LARGE SCALE GENOMIC DNA]</scope>
    <source>
        <strain evidence="3">Ar21-2</strain>
    </source>
</reference>
<accession>A0A2H3DNM1</accession>
<name>A0A2H3DNM1_ARMGA</name>
<dbReference type="PANTHER" id="PTHR47332:SF4">
    <property type="entry name" value="SET DOMAIN-CONTAINING PROTEIN 5"/>
    <property type="match status" value="1"/>
</dbReference>
<evidence type="ECO:0000313" key="3">
    <source>
        <dbReference type="Proteomes" id="UP000217790"/>
    </source>
</evidence>
<dbReference type="CDD" id="cd20071">
    <property type="entry name" value="SET_SMYD"/>
    <property type="match status" value="1"/>
</dbReference>
<dbReference type="PROSITE" id="PS50280">
    <property type="entry name" value="SET"/>
    <property type="match status" value="1"/>
</dbReference>
<feature type="domain" description="SET" evidence="1">
    <location>
        <begin position="50"/>
        <end position="257"/>
    </location>
</feature>
<organism evidence="2 3">
    <name type="scientific">Armillaria gallica</name>
    <name type="common">Bulbous honey fungus</name>
    <name type="synonym">Armillaria bulbosa</name>
    <dbReference type="NCBI Taxonomy" id="47427"/>
    <lineage>
        <taxon>Eukaryota</taxon>
        <taxon>Fungi</taxon>
        <taxon>Dikarya</taxon>
        <taxon>Basidiomycota</taxon>
        <taxon>Agaricomycotina</taxon>
        <taxon>Agaricomycetes</taxon>
        <taxon>Agaricomycetidae</taxon>
        <taxon>Agaricales</taxon>
        <taxon>Marasmiineae</taxon>
        <taxon>Physalacriaceae</taxon>
        <taxon>Armillaria</taxon>
    </lineage>
</organism>
<dbReference type="OrthoDB" id="5945798at2759"/>
<dbReference type="InterPro" id="IPR046341">
    <property type="entry name" value="SET_dom_sf"/>
</dbReference>
<dbReference type="EMBL" id="KZ293658">
    <property type="protein sequence ID" value="PBK92458.1"/>
    <property type="molecule type" value="Genomic_DNA"/>
</dbReference>
<proteinExistence type="predicted"/>
<dbReference type="SUPFAM" id="SSF82199">
    <property type="entry name" value="SET domain"/>
    <property type="match status" value="1"/>
</dbReference>
<gene>
    <name evidence="2" type="ORF">ARMGADRAFT_1080533</name>
</gene>
<dbReference type="SMART" id="SM00317">
    <property type="entry name" value="SET"/>
    <property type="match status" value="1"/>
</dbReference>